<dbReference type="Gene3D" id="3.40.50.200">
    <property type="entry name" value="Peptidase S8/S53 domain"/>
    <property type="match status" value="1"/>
</dbReference>
<dbReference type="InterPro" id="IPR036852">
    <property type="entry name" value="Peptidase_S8/S53_dom_sf"/>
</dbReference>
<dbReference type="PANTHER" id="PTHR43806">
    <property type="entry name" value="PEPTIDASE S8"/>
    <property type="match status" value="1"/>
</dbReference>
<reference evidence="7 8" key="1">
    <citation type="submission" date="2024-10" db="EMBL/GenBank/DDBJ databases">
        <title>The Natural Products Discovery Center: Release of the First 8490 Sequenced Strains for Exploring Actinobacteria Biosynthetic Diversity.</title>
        <authorList>
            <person name="Kalkreuter E."/>
            <person name="Kautsar S.A."/>
            <person name="Yang D."/>
            <person name="Bader C.D."/>
            <person name="Teijaro C.N."/>
            <person name="Fluegel L."/>
            <person name="Davis C.M."/>
            <person name="Simpson J.R."/>
            <person name="Lauterbach L."/>
            <person name="Steele A.D."/>
            <person name="Gui C."/>
            <person name="Meng S."/>
            <person name="Li G."/>
            <person name="Viehrig K."/>
            <person name="Ye F."/>
            <person name="Su P."/>
            <person name="Kiefer A.F."/>
            <person name="Nichols A."/>
            <person name="Cepeda A.J."/>
            <person name="Yan W."/>
            <person name="Fan B."/>
            <person name="Jiang Y."/>
            <person name="Adhikari A."/>
            <person name="Zheng C.-J."/>
            <person name="Schuster L."/>
            <person name="Cowan T.M."/>
            <person name="Smanski M.J."/>
            <person name="Chevrette M.G."/>
            <person name="De Carvalho L.P.S."/>
            <person name="Shen B."/>
        </authorList>
    </citation>
    <scope>NUCLEOTIDE SEQUENCE [LARGE SCALE GENOMIC DNA]</scope>
    <source>
        <strain evidence="7 8">NPDC000087</strain>
    </source>
</reference>
<evidence type="ECO:0000313" key="8">
    <source>
        <dbReference type="Proteomes" id="UP001602245"/>
    </source>
</evidence>
<evidence type="ECO:0000256" key="4">
    <source>
        <dbReference type="ARBA" id="ARBA00022825"/>
    </source>
</evidence>
<evidence type="ECO:0000259" key="6">
    <source>
        <dbReference type="Pfam" id="PF00082"/>
    </source>
</evidence>
<evidence type="ECO:0000313" key="7">
    <source>
        <dbReference type="EMBL" id="MFF5294314.1"/>
    </source>
</evidence>
<protein>
    <submittedName>
        <fullName evidence="7">S8 family serine peptidase</fullName>
    </submittedName>
</protein>
<dbReference type="PROSITE" id="PS00136">
    <property type="entry name" value="SUBTILASE_ASP"/>
    <property type="match status" value="1"/>
</dbReference>
<dbReference type="PRINTS" id="PR00723">
    <property type="entry name" value="SUBTILISIN"/>
</dbReference>
<comment type="caution">
    <text evidence="7">The sequence shown here is derived from an EMBL/GenBank/DDBJ whole genome shotgun (WGS) entry which is preliminary data.</text>
</comment>
<dbReference type="InterPro" id="IPR015500">
    <property type="entry name" value="Peptidase_S8_subtilisin-rel"/>
</dbReference>
<proteinExistence type="inferred from homology"/>
<keyword evidence="8" id="KW-1185">Reference proteome</keyword>
<dbReference type="EMBL" id="JBIAZU010000006">
    <property type="protein sequence ID" value="MFF5294314.1"/>
    <property type="molecule type" value="Genomic_DNA"/>
</dbReference>
<dbReference type="InterPro" id="IPR023827">
    <property type="entry name" value="Peptidase_S8_Asp-AS"/>
</dbReference>
<accession>A0ABW6WNX0</accession>
<feature type="domain" description="Peptidase S8/S53" evidence="6">
    <location>
        <begin position="153"/>
        <end position="398"/>
    </location>
</feature>
<dbReference type="PROSITE" id="PS51892">
    <property type="entry name" value="SUBTILASE"/>
    <property type="match status" value="1"/>
</dbReference>
<sequence length="458" mass="48663">MTRSTPGLDAEIDFILSTTGAAALPPHEPGSGQSPQLLYREGTILVREEDVDTVVNALPAPSPEGYDGSPGANEDGRSQLVVFPGLVRMTLLSTDGSAPDVVRALNRRVGSRMIDLDYLMVCASHPCPASEPVPVVDGEPVPPIAAAGGAFTGRGVVVSIVDSGLAPDYAQHHWLSVGVYGDRDQMIKDDRTIEHYGGHGTFVAGTVRAIAPRATLFVEGAVSIFNGEPTLVDNGAAFSSALSAQISQALAHRPDVMVMTFATETIDQRSPLCFDVLYEKQIQHIKGLAFLAPAANDSSQTPEFPAACSWVIGVGALNATGDQRADFSNYGRWVDVYAPGEGLVNALTTGHYTYLDPPGATADFTGLAEWSGTCFSTPIVAGLIAARMSSTEESGQQAARTLLECARAQRIPGVGPVLYPDQARCHIHCDCHRHRRCHTPPGGKEKDRHRCCDECAEC</sequence>
<keyword evidence="2" id="KW-0645">Protease</keyword>
<evidence type="ECO:0000256" key="2">
    <source>
        <dbReference type="ARBA" id="ARBA00022670"/>
    </source>
</evidence>
<dbReference type="Proteomes" id="UP001602245">
    <property type="component" value="Unassembled WGS sequence"/>
</dbReference>
<comment type="similarity">
    <text evidence="1 5">Belongs to the peptidase S8 family.</text>
</comment>
<dbReference type="PANTHER" id="PTHR43806:SF11">
    <property type="entry name" value="CEREVISIN-RELATED"/>
    <property type="match status" value="1"/>
</dbReference>
<dbReference type="SUPFAM" id="SSF52743">
    <property type="entry name" value="Subtilisin-like"/>
    <property type="match status" value="1"/>
</dbReference>
<dbReference type="Pfam" id="PF00082">
    <property type="entry name" value="Peptidase_S8"/>
    <property type="match status" value="1"/>
</dbReference>
<keyword evidence="3" id="KW-0378">Hydrolase</keyword>
<dbReference type="CDD" id="cd00306">
    <property type="entry name" value="Peptidases_S8_S53"/>
    <property type="match status" value="1"/>
</dbReference>
<dbReference type="RefSeq" id="WP_020514877.1">
    <property type="nucleotide sequence ID" value="NZ_JBIAZU010000006.1"/>
</dbReference>
<evidence type="ECO:0000256" key="5">
    <source>
        <dbReference type="PROSITE-ProRule" id="PRU01240"/>
    </source>
</evidence>
<evidence type="ECO:0000256" key="3">
    <source>
        <dbReference type="ARBA" id="ARBA00022801"/>
    </source>
</evidence>
<comment type="caution">
    <text evidence="5">Lacks conserved residue(s) required for the propagation of feature annotation.</text>
</comment>
<organism evidence="7 8">
    <name type="scientific">Paractinoplanes globisporus</name>
    <dbReference type="NCBI Taxonomy" id="113565"/>
    <lineage>
        <taxon>Bacteria</taxon>
        <taxon>Bacillati</taxon>
        <taxon>Actinomycetota</taxon>
        <taxon>Actinomycetes</taxon>
        <taxon>Micromonosporales</taxon>
        <taxon>Micromonosporaceae</taxon>
        <taxon>Paractinoplanes</taxon>
    </lineage>
</organism>
<gene>
    <name evidence="7" type="ORF">ACFY35_33165</name>
</gene>
<dbReference type="InterPro" id="IPR000209">
    <property type="entry name" value="Peptidase_S8/S53_dom"/>
</dbReference>
<evidence type="ECO:0000256" key="1">
    <source>
        <dbReference type="ARBA" id="ARBA00011073"/>
    </source>
</evidence>
<keyword evidence="4" id="KW-0720">Serine protease</keyword>
<name>A0ABW6WNX0_9ACTN</name>
<dbReference type="InterPro" id="IPR050131">
    <property type="entry name" value="Peptidase_S8_subtilisin-like"/>
</dbReference>